<evidence type="ECO:0000313" key="2">
    <source>
        <dbReference type="Proteomes" id="UP000215086"/>
    </source>
</evidence>
<dbReference type="Proteomes" id="UP000215086">
    <property type="component" value="Chromosome"/>
</dbReference>
<protein>
    <submittedName>
        <fullName evidence="1">Uncharacterized protein</fullName>
    </submittedName>
</protein>
<dbReference type="OrthoDB" id="263995at2"/>
<dbReference type="AlphaFoldDB" id="A0A286RKN9"/>
<organism evidence="1 2">
    <name type="scientific">Thermogutta terrifontis</name>
    <dbReference type="NCBI Taxonomy" id="1331910"/>
    <lineage>
        <taxon>Bacteria</taxon>
        <taxon>Pseudomonadati</taxon>
        <taxon>Planctomycetota</taxon>
        <taxon>Planctomycetia</taxon>
        <taxon>Pirellulales</taxon>
        <taxon>Thermoguttaceae</taxon>
        <taxon>Thermogutta</taxon>
    </lineage>
</organism>
<keyword evidence="2" id="KW-1185">Reference proteome</keyword>
<evidence type="ECO:0000313" key="1">
    <source>
        <dbReference type="EMBL" id="ASV76529.1"/>
    </source>
</evidence>
<dbReference type="KEGG" id="ttf:THTE_3928"/>
<dbReference type="RefSeq" id="WP_095416295.1">
    <property type="nucleotide sequence ID" value="NZ_CP018477.1"/>
</dbReference>
<sequence>MSDAAAQGKTWVEISFDCVPLRTVTRNDPPLDASPKFLALWERVQKAIRKHGRHNTYYLFNAHCRFHLTNDPNRGLLEFSFEGCAITDPEDRKTVACDLDVELRGDTCDWATEPIIRWFSETVRHAVMAEFDRYIAAGDLAKTVERLQKLEAETASKGGYVGFGL</sequence>
<reference evidence="1 2" key="1">
    <citation type="journal article" name="Front. Microbiol.">
        <title>Sugar Metabolism of the First Thermophilic Planctomycete Thermogutta terrifontis: Comparative Genomic and Transcriptomic Approaches.</title>
        <authorList>
            <person name="Elcheninov A.G."/>
            <person name="Menzel P."/>
            <person name="Gudbergsdottir S.R."/>
            <person name="Slesarev A.I."/>
            <person name="Kadnikov V.V."/>
            <person name="Krogh A."/>
            <person name="Bonch-Osmolovskaya E.A."/>
            <person name="Peng X."/>
            <person name="Kublanov I.V."/>
        </authorList>
    </citation>
    <scope>NUCLEOTIDE SEQUENCE [LARGE SCALE GENOMIC DNA]</scope>
    <source>
        <strain evidence="1 2">R1</strain>
    </source>
</reference>
<name>A0A286RKN9_9BACT</name>
<proteinExistence type="predicted"/>
<gene>
    <name evidence="1" type="ORF">THTE_3928</name>
</gene>
<dbReference type="EMBL" id="CP018477">
    <property type="protein sequence ID" value="ASV76529.1"/>
    <property type="molecule type" value="Genomic_DNA"/>
</dbReference>
<accession>A0A286RKN9</accession>